<dbReference type="RefSeq" id="WP_068748557.1">
    <property type="nucleotide sequence ID" value="NZ_LOHZ01000032.1"/>
</dbReference>
<evidence type="ECO:0000256" key="1">
    <source>
        <dbReference type="SAM" id="Phobius"/>
    </source>
</evidence>
<dbReference type="STRING" id="520767.ATZ99_14370"/>
<organism evidence="2 3">
    <name type="scientific">Thermovenabulum gondwanense</name>
    <dbReference type="NCBI Taxonomy" id="520767"/>
    <lineage>
        <taxon>Bacteria</taxon>
        <taxon>Bacillati</taxon>
        <taxon>Bacillota</taxon>
        <taxon>Clostridia</taxon>
        <taxon>Thermosediminibacterales</taxon>
        <taxon>Thermosediminibacteraceae</taxon>
        <taxon>Thermovenabulum</taxon>
    </lineage>
</organism>
<comment type="caution">
    <text evidence="2">The sequence shown here is derived from an EMBL/GenBank/DDBJ whole genome shotgun (WGS) entry which is preliminary data.</text>
</comment>
<keyword evidence="1" id="KW-0472">Membrane</keyword>
<name>A0A162MGM3_9FIRM</name>
<dbReference type="InterPro" id="IPR014196">
    <property type="entry name" value="SpoIIM"/>
</dbReference>
<accession>A0A162MGM3</accession>
<keyword evidence="3" id="KW-1185">Reference proteome</keyword>
<protein>
    <submittedName>
        <fullName evidence="2">Stage II sporulation protein M</fullName>
    </submittedName>
</protein>
<sequence length="209" mass="23847">MRYIIDVIIEYIKKNIGLYIILLLILVIGILSGSLTVNLLSSLQKEELTKYLSMFFVNINNMDLDSTNIFYSSLSNNLKILLIIFLSGLLIFGFPIVFIIIFLRGFMLGFTTGYFISEFGTKGVLLSIFAIVPQNILIITGILSIGVTTLYFDFSVLKSKRKYYRESYGNLIVGYIFSFLFFSLFLLFASLIEGYISPFLIRIIANYIL</sequence>
<dbReference type="AlphaFoldDB" id="A0A162MGM3"/>
<keyword evidence="1" id="KW-0812">Transmembrane</keyword>
<dbReference type="EMBL" id="LOHZ01000032">
    <property type="protein sequence ID" value="KYO65799.1"/>
    <property type="molecule type" value="Genomic_DNA"/>
</dbReference>
<evidence type="ECO:0000313" key="3">
    <source>
        <dbReference type="Proteomes" id="UP000075737"/>
    </source>
</evidence>
<proteinExistence type="predicted"/>
<dbReference type="InterPro" id="IPR002798">
    <property type="entry name" value="SpoIIM-like"/>
</dbReference>
<dbReference type="Proteomes" id="UP000075737">
    <property type="component" value="Unassembled WGS sequence"/>
</dbReference>
<feature type="transmembrane region" description="Helical" evidence="1">
    <location>
        <begin position="172"/>
        <end position="192"/>
    </location>
</feature>
<dbReference type="PIRSF" id="PIRSF038973">
    <property type="entry name" value="SpoIIM"/>
    <property type="match status" value="1"/>
</dbReference>
<reference evidence="2 3" key="1">
    <citation type="submission" date="2015-12" db="EMBL/GenBank/DDBJ databases">
        <title>Draft genome of Thermovenabulum gondwanense isolated from a red thermophilic microbial mat colonisisng an outflow channel of a bore well.</title>
        <authorList>
            <person name="Patel B.K."/>
        </authorList>
    </citation>
    <scope>NUCLEOTIDE SEQUENCE [LARGE SCALE GENOMIC DNA]</scope>
    <source>
        <strain evidence="2 3">R270</strain>
    </source>
</reference>
<dbReference type="Pfam" id="PF01944">
    <property type="entry name" value="SpoIIM"/>
    <property type="match status" value="1"/>
</dbReference>
<feature type="transmembrane region" description="Helical" evidence="1">
    <location>
        <begin position="16"/>
        <end position="40"/>
    </location>
</feature>
<evidence type="ECO:0000313" key="2">
    <source>
        <dbReference type="EMBL" id="KYO65799.1"/>
    </source>
</evidence>
<feature type="transmembrane region" description="Helical" evidence="1">
    <location>
        <begin position="124"/>
        <end position="152"/>
    </location>
</feature>
<dbReference type="NCBIfam" id="TIGR02831">
    <property type="entry name" value="spo_II_M"/>
    <property type="match status" value="1"/>
</dbReference>
<feature type="transmembrane region" description="Helical" evidence="1">
    <location>
        <begin position="80"/>
        <end position="103"/>
    </location>
</feature>
<keyword evidence="1" id="KW-1133">Transmembrane helix</keyword>
<gene>
    <name evidence="2" type="primary">spoIIM</name>
    <name evidence="2" type="ORF">ATZ99_14370</name>
</gene>